<evidence type="ECO:0000256" key="5">
    <source>
        <dbReference type="ARBA" id="ARBA00022692"/>
    </source>
</evidence>
<feature type="transmembrane region" description="Helical" evidence="8">
    <location>
        <begin position="77"/>
        <end position="95"/>
    </location>
</feature>
<dbReference type="InterPro" id="IPR000537">
    <property type="entry name" value="UbiA_prenyltransferase"/>
</dbReference>
<dbReference type="UniPathway" id="UPA00079"/>
<comment type="subcellular location">
    <subcellularLocation>
        <location evidence="1">Membrane</location>
        <topology evidence="1">Multi-pass membrane protein</topology>
    </subcellularLocation>
</comment>
<evidence type="ECO:0000256" key="4">
    <source>
        <dbReference type="ARBA" id="ARBA00022679"/>
    </source>
</evidence>
<keyword evidence="3" id="KW-0474">Menaquinone biosynthesis</keyword>
<name>A0A4R3KFR0_9FIRM</name>
<dbReference type="RefSeq" id="WP_132378242.1">
    <property type="nucleotide sequence ID" value="NZ_DAIQXH010000088.1"/>
</dbReference>
<dbReference type="InterPro" id="IPR026046">
    <property type="entry name" value="UBIAD1"/>
</dbReference>
<dbReference type="GO" id="GO:0042371">
    <property type="term" value="P:vitamin K biosynthetic process"/>
    <property type="evidence" value="ECO:0007669"/>
    <property type="project" value="TreeGrafter"/>
</dbReference>
<dbReference type="Pfam" id="PF01040">
    <property type="entry name" value="UbiA"/>
    <property type="match status" value="1"/>
</dbReference>
<feature type="transmembrane region" description="Helical" evidence="8">
    <location>
        <begin position="101"/>
        <end position="120"/>
    </location>
</feature>
<organism evidence="9 10">
    <name type="scientific">Muricomes intestini</name>
    <dbReference type="NCBI Taxonomy" id="1796634"/>
    <lineage>
        <taxon>Bacteria</taxon>
        <taxon>Bacillati</taxon>
        <taxon>Bacillota</taxon>
        <taxon>Clostridia</taxon>
        <taxon>Lachnospirales</taxon>
        <taxon>Lachnospiraceae</taxon>
        <taxon>Muricomes</taxon>
    </lineage>
</organism>
<dbReference type="GO" id="GO:0016020">
    <property type="term" value="C:membrane"/>
    <property type="evidence" value="ECO:0007669"/>
    <property type="project" value="UniProtKB-SubCell"/>
</dbReference>
<feature type="transmembrane region" description="Helical" evidence="8">
    <location>
        <begin position="42"/>
        <end position="61"/>
    </location>
</feature>
<dbReference type="CDD" id="cd13962">
    <property type="entry name" value="PT_UbiA_UBIAD1"/>
    <property type="match status" value="1"/>
</dbReference>
<evidence type="ECO:0000313" key="10">
    <source>
        <dbReference type="Proteomes" id="UP000295726"/>
    </source>
</evidence>
<dbReference type="GO" id="GO:0009234">
    <property type="term" value="P:menaquinone biosynthetic process"/>
    <property type="evidence" value="ECO:0007669"/>
    <property type="project" value="UniProtKB-UniPathway"/>
</dbReference>
<sequence length="303" mass="34326">MFAKFFNYIEIKTKITSTLTFLLTIGFLLYQRQEMQWGKTLIFFAGMFLFDLTTTAINNYIDTKDNDQILAFGRRQALLIIYALFGISGGLGLYLAYLTDLVVLAAGGICFLFGVFYTYGPLPISRMPLGEVISGFFYGVMIPFILMYINTPKGTFLTYRLNWETVSLSVQVVPVLTLLLFAVIPFAVTANIMLANNICDVKKDVAVRRHTLPYYIGKKALPLFAGLYYMAYLATILMVIFKILSPLSLLSIFTIIPVQKNIRIFWKKQEKSTTFNISIINFILIMGGNILAIFLSVILDRIL</sequence>
<dbReference type="Gene3D" id="1.10.357.140">
    <property type="entry name" value="UbiA prenyltransferase"/>
    <property type="match status" value="1"/>
</dbReference>
<keyword evidence="6 8" id="KW-1133">Transmembrane helix</keyword>
<feature type="transmembrane region" description="Helical" evidence="8">
    <location>
        <begin position="132"/>
        <end position="151"/>
    </location>
</feature>
<feature type="transmembrane region" description="Helical" evidence="8">
    <location>
        <begin position="171"/>
        <end position="199"/>
    </location>
</feature>
<dbReference type="PANTHER" id="PTHR13929:SF0">
    <property type="entry name" value="UBIA PRENYLTRANSFERASE DOMAIN-CONTAINING PROTEIN 1"/>
    <property type="match status" value="1"/>
</dbReference>
<evidence type="ECO:0000313" key="9">
    <source>
        <dbReference type="EMBL" id="TCS82147.1"/>
    </source>
</evidence>
<dbReference type="AlphaFoldDB" id="A0A4R3KFR0"/>
<comment type="pathway">
    <text evidence="2">Quinol/quinone metabolism; menaquinone biosynthesis.</text>
</comment>
<evidence type="ECO:0000256" key="8">
    <source>
        <dbReference type="SAM" id="Phobius"/>
    </source>
</evidence>
<dbReference type="GO" id="GO:0004659">
    <property type="term" value="F:prenyltransferase activity"/>
    <property type="evidence" value="ECO:0007669"/>
    <property type="project" value="InterPro"/>
</dbReference>
<evidence type="ECO:0000256" key="6">
    <source>
        <dbReference type="ARBA" id="ARBA00022989"/>
    </source>
</evidence>
<keyword evidence="10" id="KW-1185">Reference proteome</keyword>
<comment type="caution">
    <text evidence="9">The sequence shown here is derived from an EMBL/GenBank/DDBJ whole genome shotgun (WGS) entry which is preliminary data.</text>
</comment>
<keyword evidence="5 8" id="KW-0812">Transmembrane</keyword>
<dbReference type="EMBL" id="SLZZ01000002">
    <property type="protein sequence ID" value="TCS82147.1"/>
    <property type="molecule type" value="Genomic_DNA"/>
</dbReference>
<reference evidence="9 10" key="1">
    <citation type="submission" date="2019-03" db="EMBL/GenBank/DDBJ databases">
        <title>Genomic Encyclopedia of Type Strains, Phase IV (KMG-IV): sequencing the most valuable type-strain genomes for metagenomic binning, comparative biology and taxonomic classification.</title>
        <authorList>
            <person name="Goeker M."/>
        </authorList>
    </citation>
    <scope>NUCLEOTIDE SEQUENCE [LARGE SCALE GENOMIC DNA]</scope>
    <source>
        <strain evidence="9 10">DSM 29489</strain>
    </source>
</reference>
<feature type="transmembrane region" description="Helical" evidence="8">
    <location>
        <begin position="12"/>
        <end position="30"/>
    </location>
</feature>
<dbReference type="PANTHER" id="PTHR13929">
    <property type="entry name" value="1,4-DIHYDROXY-2-NAPHTHOATE OCTAPRENYLTRANSFERASE"/>
    <property type="match status" value="1"/>
</dbReference>
<accession>A0A4R3KFR0</accession>
<feature type="transmembrane region" description="Helical" evidence="8">
    <location>
        <begin position="278"/>
        <end position="299"/>
    </location>
</feature>
<dbReference type="Proteomes" id="UP000295726">
    <property type="component" value="Unassembled WGS sequence"/>
</dbReference>
<evidence type="ECO:0000256" key="2">
    <source>
        <dbReference type="ARBA" id="ARBA00004863"/>
    </source>
</evidence>
<dbReference type="InterPro" id="IPR044878">
    <property type="entry name" value="UbiA_sf"/>
</dbReference>
<evidence type="ECO:0000256" key="7">
    <source>
        <dbReference type="ARBA" id="ARBA00023136"/>
    </source>
</evidence>
<gene>
    <name evidence="9" type="ORF">EDD59_1028</name>
</gene>
<protein>
    <submittedName>
        <fullName evidence="9">1,4-dihydroxy-2-naphthoate octaprenyltransferase</fullName>
    </submittedName>
</protein>
<keyword evidence="4 9" id="KW-0808">Transferase</keyword>
<proteinExistence type="predicted"/>
<keyword evidence="7 8" id="KW-0472">Membrane</keyword>
<evidence type="ECO:0000256" key="3">
    <source>
        <dbReference type="ARBA" id="ARBA00022428"/>
    </source>
</evidence>
<evidence type="ECO:0000256" key="1">
    <source>
        <dbReference type="ARBA" id="ARBA00004141"/>
    </source>
</evidence>
<dbReference type="OrthoDB" id="9767568at2"/>